<dbReference type="Gene3D" id="2.60.120.10">
    <property type="entry name" value="Jelly Rolls"/>
    <property type="match status" value="1"/>
</dbReference>
<evidence type="ECO:0000256" key="3">
    <source>
        <dbReference type="ARBA" id="ARBA00023163"/>
    </source>
</evidence>
<dbReference type="PROSITE" id="PS50042">
    <property type="entry name" value="CNMP_BINDING_3"/>
    <property type="match status" value="1"/>
</dbReference>
<sequence>MNILGNSCVDCTLKSSEVSILDKTELCLLEEGCLKTSFQKGELIFKEGSPAQHITYVRDGFIKLVKKGIGGKDFILSISKKGTYLSLQNLNSDRKKNFFSAIAITPSEVCFIETECFAKLLKQNGAFASKVISTIINDEMNYFDRLVNNVQQQLPGRLANTLMYFKNEVYNQNPFNLNLTKTELAALIGTSRESVSRILKDFQDAGIILMEKSIITILDDQKMEEIKLKG</sequence>
<dbReference type="RefSeq" id="WP_343332947.1">
    <property type="nucleotide sequence ID" value="NZ_JAPOHD010000020.1"/>
</dbReference>
<accession>A0A9X3J5P3</accession>
<dbReference type="InterPro" id="IPR036390">
    <property type="entry name" value="WH_DNA-bd_sf"/>
</dbReference>
<organism evidence="6 7">
    <name type="scientific">Draconibacterium aestuarii</name>
    <dbReference type="NCBI Taxonomy" id="2998507"/>
    <lineage>
        <taxon>Bacteria</taxon>
        <taxon>Pseudomonadati</taxon>
        <taxon>Bacteroidota</taxon>
        <taxon>Bacteroidia</taxon>
        <taxon>Marinilabiliales</taxon>
        <taxon>Prolixibacteraceae</taxon>
        <taxon>Draconibacterium</taxon>
    </lineage>
</organism>
<name>A0A9X3J5P3_9BACT</name>
<dbReference type="SMART" id="SM00419">
    <property type="entry name" value="HTH_CRP"/>
    <property type="match status" value="1"/>
</dbReference>
<dbReference type="EMBL" id="JAPOHD010000020">
    <property type="protein sequence ID" value="MCY1720613.1"/>
    <property type="molecule type" value="Genomic_DNA"/>
</dbReference>
<dbReference type="SUPFAM" id="SSF51206">
    <property type="entry name" value="cAMP-binding domain-like"/>
    <property type="match status" value="1"/>
</dbReference>
<proteinExistence type="predicted"/>
<evidence type="ECO:0000256" key="2">
    <source>
        <dbReference type="ARBA" id="ARBA00023125"/>
    </source>
</evidence>
<dbReference type="AlphaFoldDB" id="A0A9X3J5P3"/>
<dbReference type="SMART" id="SM00100">
    <property type="entry name" value="cNMP"/>
    <property type="match status" value="1"/>
</dbReference>
<dbReference type="InterPro" id="IPR014710">
    <property type="entry name" value="RmlC-like_jellyroll"/>
</dbReference>
<dbReference type="GO" id="GO:0005829">
    <property type="term" value="C:cytosol"/>
    <property type="evidence" value="ECO:0007669"/>
    <property type="project" value="TreeGrafter"/>
</dbReference>
<keyword evidence="1" id="KW-0805">Transcription regulation</keyword>
<dbReference type="InterPro" id="IPR012318">
    <property type="entry name" value="HTH_CRP"/>
</dbReference>
<dbReference type="PROSITE" id="PS51063">
    <property type="entry name" value="HTH_CRP_2"/>
    <property type="match status" value="1"/>
</dbReference>
<keyword evidence="2" id="KW-0238">DNA-binding</keyword>
<dbReference type="GO" id="GO:0003677">
    <property type="term" value="F:DNA binding"/>
    <property type="evidence" value="ECO:0007669"/>
    <property type="project" value="UniProtKB-KW"/>
</dbReference>
<feature type="domain" description="Cyclic nucleotide-binding" evidence="4">
    <location>
        <begin position="17"/>
        <end position="138"/>
    </location>
</feature>
<comment type="caution">
    <text evidence="6">The sequence shown here is derived from an EMBL/GenBank/DDBJ whole genome shotgun (WGS) entry which is preliminary data.</text>
</comment>
<protein>
    <submittedName>
        <fullName evidence="6">Crp/Fnr family transcriptional regulator</fullName>
    </submittedName>
</protein>
<evidence type="ECO:0000313" key="7">
    <source>
        <dbReference type="Proteomes" id="UP001145087"/>
    </source>
</evidence>
<dbReference type="Gene3D" id="1.10.10.10">
    <property type="entry name" value="Winged helix-like DNA-binding domain superfamily/Winged helix DNA-binding domain"/>
    <property type="match status" value="1"/>
</dbReference>
<evidence type="ECO:0000259" key="5">
    <source>
        <dbReference type="PROSITE" id="PS51063"/>
    </source>
</evidence>
<dbReference type="InterPro" id="IPR050397">
    <property type="entry name" value="Env_Response_Regulators"/>
</dbReference>
<evidence type="ECO:0000259" key="4">
    <source>
        <dbReference type="PROSITE" id="PS50042"/>
    </source>
</evidence>
<dbReference type="GO" id="GO:0003700">
    <property type="term" value="F:DNA-binding transcription factor activity"/>
    <property type="evidence" value="ECO:0007669"/>
    <property type="project" value="TreeGrafter"/>
</dbReference>
<reference evidence="6" key="1">
    <citation type="submission" date="2022-11" db="EMBL/GenBank/DDBJ databases">
        <title>Marilongibacter aestuarii gen. nov., sp. nov., isolated from tidal flat sediment.</title>
        <authorList>
            <person name="Jiayan W."/>
        </authorList>
    </citation>
    <scope>NUCLEOTIDE SEQUENCE</scope>
    <source>
        <strain evidence="6">Z1-6</strain>
    </source>
</reference>
<dbReference type="InterPro" id="IPR000595">
    <property type="entry name" value="cNMP-bd_dom"/>
</dbReference>
<keyword evidence="3" id="KW-0804">Transcription</keyword>
<dbReference type="Pfam" id="PF00027">
    <property type="entry name" value="cNMP_binding"/>
    <property type="match status" value="1"/>
</dbReference>
<dbReference type="PANTHER" id="PTHR24567:SF74">
    <property type="entry name" value="HTH-TYPE TRANSCRIPTIONAL REGULATOR ARCR"/>
    <property type="match status" value="1"/>
</dbReference>
<dbReference type="InterPro" id="IPR018490">
    <property type="entry name" value="cNMP-bd_dom_sf"/>
</dbReference>
<evidence type="ECO:0000256" key="1">
    <source>
        <dbReference type="ARBA" id="ARBA00023015"/>
    </source>
</evidence>
<dbReference type="CDD" id="cd00038">
    <property type="entry name" value="CAP_ED"/>
    <property type="match status" value="1"/>
</dbReference>
<dbReference type="Pfam" id="PF13545">
    <property type="entry name" value="HTH_Crp_2"/>
    <property type="match status" value="1"/>
</dbReference>
<dbReference type="PANTHER" id="PTHR24567">
    <property type="entry name" value="CRP FAMILY TRANSCRIPTIONAL REGULATORY PROTEIN"/>
    <property type="match status" value="1"/>
</dbReference>
<dbReference type="SUPFAM" id="SSF46785">
    <property type="entry name" value="Winged helix' DNA-binding domain"/>
    <property type="match status" value="1"/>
</dbReference>
<evidence type="ECO:0000313" key="6">
    <source>
        <dbReference type="EMBL" id="MCY1720613.1"/>
    </source>
</evidence>
<dbReference type="InterPro" id="IPR036388">
    <property type="entry name" value="WH-like_DNA-bd_sf"/>
</dbReference>
<gene>
    <name evidence="6" type="ORF">OU798_09685</name>
</gene>
<keyword evidence="7" id="KW-1185">Reference proteome</keyword>
<dbReference type="PRINTS" id="PR00034">
    <property type="entry name" value="HTHCRP"/>
</dbReference>
<dbReference type="Proteomes" id="UP001145087">
    <property type="component" value="Unassembled WGS sequence"/>
</dbReference>
<feature type="domain" description="HTH crp-type" evidence="5">
    <location>
        <begin position="152"/>
        <end position="221"/>
    </location>
</feature>